<dbReference type="AlphaFoldDB" id="A0A087U8C9"/>
<feature type="domain" description="C2H2-type" evidence="2">
    <location>
        <begin position="50"/>
        <end position="77"/>
    </location>
</feature>
<dbReference type="Proteomes" id="UP000054359">
    <property type="component" value="Unassembled WGS sequence"/>
</dbReference>
<name>A0A087U8C9_STEMI</name>
<dbReference type="PROSITE" id="PS50157">
    <property type="entry name" value="ZINC_FINGER_C2H2_2"/>
    <property type="match status" value="2"/>
</dbReference>
<keyword evidence="1" id="KW-0863">Zinc-finger</keyword>
<keyword evidence="1" id="KW-0479">Metal-binding</keyword>
<dbReference type="Pfam" id="PF00096">
    <property type="entry name" value="zf-C2H2"/>
    <property type="match status" value="1"/>
</dbReference>
<sequence>MKSRKPKTANIFLIFRFFQDPVYFNNCKDVSSSFFEAMKTKRSDVGGANYVCHLCNYTTHHKGHYRDHMNIHAKQRYNCSICFKKFTRKRNVERHLKLLKRGLCLCAQGRCISVLSVHILLIKQTIFEIIC</sequence>
<keyword evidence="4" id="KW-1185">Reference proteome</keyword>
<dbReference type="GO" id="GO:0008270">
    <property type="term" value="F:zinc ion binding"/>
    <property type="evidence" value="ECO:0007669"/>
    <property type="project" value="UniProtKB-KW"/>
</dbReference>
<dbReference type="STRING" id="407821.A0A087U8C9"/>
<protein>
    <submittedName>
        <fullName evidence="3">Zinc finger protein 438</fullName>
    </submittedName>
</protein>
<dbReference type="InterPro" id="IPR036236">
    <property type="entry name" value="Znf_C2H2_sf"/>
</dbReference>
<reference evidence="3 4" key="1">
    <citation type="submission" date="2013-11" db="EMBL/GenBank/DDBJ databases">
        <title>Genome sequencing of Stegodyphus mimosarum.</title>
        <authorList>
            <person name="Bechsgaard J."/>
        </authorList>
    </citation>
    <scope>NUCLEOTIDE SEQUENCE [LARGE SCALE GENOMIC DNA]</scope>
</reference>
<evidence type="ECO:0000313" key="3">
    <source>
        <dbReference type="EMBL" id="KFM73618.1"/>
    </source>
</evidence>
<evidence type="ECO:0000256" key="1">
    <source>
        <dbReference type="PROSITE-ProRule" id="PRU00042"/>
    </source>
</evidence>
<keyword evidence="1" id="KW-0862">Zinc</keyword>
<accession>A0A087U8C9</accession>
<dbReference type="EMBL" id="KK118694">
    <property type="protein sequence ID" value="KFM73618.1"/>
    <property type="molecule type" value="Genomic_DNA"/>
</dbReference>
<dbReference type="SUPFAM" id="SSF57667">
    <property type="entry name" value="beta-beta-alpha zinc fingers"/>
    <property type="match status" value="1"/>
</dbReference>
<dbReference type="InterPro" id="IPR013087">
    <property type="entry name" value="Znf_C2H2_type"/>
</dbReference>
<organism evidence="3 4">
    <name type="scientific">Stegodyphus mimosarum</name>
    <name type="common">African social velvet spider</name>
    <dbReference type="NCBI Taxonomy" id="407821"/>
    <lineage>
        <taxon>Eukaryota</taxon>
        <taxon>Metazoa</taxon>
        <taxon>Ecdysozoa</taxon>
        <taxon>Arthropoda</taxon>
        <taxon>Chelicerata</taxon>
        <taxon>Arachnida</taxon>
        <taxon>Araneae</taxon>
        <taxon>Araneomorphae</taxon>
        <taxon>Entelegynae</taxon>
        <taxon>Eresoidea</taxon>
        <taxon>Eresidae</taxon>
        <taxon>Stegodyphus</taxon>
    </lineage>
</organism>
<gene>
    <name evidence="3" type="ORF">X975_14645</name>
</gene>
<dbReference type="Gene3D" id="3.30.160.60">
    <property type="entry name" value="Classic Zinc Finger"/>
    <property type="match status" value="1"/>
</dbReference>
<dbReference type="OrthoDB" id="10004641at2759"/>
<evidence type="ECO:0000313" key="4">
    <source>
        <dbReference type="Proteomes" id="UP000054359"/>
    </source>
</evidence>
<feature type="domain" description="C2H2-type" evidence="2">
    <location>
        <begin position="77"/>
        <end position="102"/>
    </location>
</feature>
<feature type="non-terminal residue" evidence="3">
    <location>
        <position position="131"/>
    </location>
</feature>
<evidence type="ECO:0000259" key="2">
    <source>
        <dbReference type="PROSITE" id="PS50157"/>
    </source>
</evidence>
<dbReference type="SMART" id="SM00355">
    <property type="entry name" value="ZnF_C2H2"/>
    <property type="match status" value="2"/>
</dbReference>
<proteinExistence type="predicted"/>